<name>A0A225WBR7_9STRA</name>
<dbReference type="Proteomes" id="UP000198211">
    <property type="component" value="Unassembled WGS sequence"/>
</dbReference>
<dbReference type="AlphaFoldDB" id="A0A225WBR7"/>
<protein>
    <submittedName>
        <fullName evidence="1">Uncharacterized protein</fullName>
    </submittedName>
</protein>
<sequence length="78" mass="8829">MSRNICTVRELWTEGHVGLAGYPSIAHLISRRLRIVKYVRSLISAVQSAEAAIDRAEEERGTRSIDAFSKHLHRKKSV</sequence>
<comment type="caution">
    <text evidence="1">The sequence shown here is derived from an EMBL/GenBank/DDBJ whole genome shotgun (WGS) entry which is preliminary data.</text>
</comment>
<dbReference type="EMBL" id="NBNE01001375">
    <property type="protein sequence ID" value="OWZ14280.1"/>
    <property type="molecule type" value="Genomic_DNA"/>
</dbReference>
<keyword evidence="2" id="KW-1185">Reference proteome</keyword>
<accession>A0A225WBR7</accession>
<evidence type="ECO:0000313" key="2">
    <source>
        <dbReference type="Proteomes" id="UP000198211"/>
    </source>
</evidence>
<dbReference type="OrthoDB" id="428577at2759"/>
<organism evidence="1 2">
    <name type="scientific">Phytophthora megakarya</name>
    <dbReference type="NCBI Taxonomy" id="4795"/>
    <lineage>
        <taxon>Eukaryota</taxon>
        <taxon>Sar</taxon>
        <taxon>Stramenopiles</taxon>
        <taxon>Oomycota</taxon>
        <taxon>Peronosporomycetes</taxon>
        <taxon>Peronosporales</taxon>
        <taxon>Peronosporaceae</taxon>
        <taxon>Phytophthora</taxon>
    </lineage>
</organism>
<evidence type="ECO:0000313" key="1">
    <source>
        <dbReference type="EMBL" id="OWZ14280.1"/>
    </source>
</evidence>
<reference evidence="2" key="1">
    <citation type="submission" date="2017-03" db="EMBL/GenBank/DDBJ databases">
        <title>Phytopthora megakarya and P. palmivora, two closely related causual agents of cacao black pod achieved similar genome size and gene model numbers by different mechanisms.</title>
        <authorList>
            <person name="Ali S."/>
            <person name="Shao J."/>
            <person name="Larry D.J."/>
            <person name="Kronmiller B."/>
            <person name="Shen D."/>
            <person name="Strem M.D."/>
            <person name="Melnick R.L."/>
            <person name="Guiltinan M.J."/>
            <person name="Tyler B.M."/>
            <person name="Meinhardt L.W."/>
            <person name="Bailey B.A."/>
        </authorList>
    </citation>
    <scope>NUCLEOTIDE SEQUENCE [LARGE SCALE GENOMIC DNA]</scope>
    <source>
        <strain evidence="2">zdho120</strain>
    </source>
</reference>
<gene>
    <name evidence="1" type="ORF">PHMEG_00012271</name>
</gene>
<proteinExistence type="predicted"/>